<organism evidence="2 3">
    <name type="scientific">Trichomonas vaginalis (strain ATCC PRA-98 / G3)</name>
    <dbReference type="NCBI Taxonomy" id="412133"/>
    <lineage>
        <taxon>Eukaryota</taxon>
        <taxon>Metamonada</taxon>
        <taxon>Parabasalia</taxon>
        <taxon>Trichomonadida</taxon>
        <taxon>Trichomonadidae</taxon>
        <taxon>Trichomonas</taxon>
    </lineage>
</organism>
<dbReference type="Proteomes" id="UP000001542">
    <property type="component" value="Unassembled WGS sequence"/>
</dbReference>
<reference evidence="2" key="2">
    <citation type="journal article" date="2007" name="Science">
        <title>Draft genome sequence of the sexually transmitted pathogen Trichomonas vaginalis.</title>
        <authorList>
            <person name="Carlton J.M."/>
            <person name="Hirt R.P."/>
            <person name="Silva J.C."/>
            <person name="Delcher A.L."/>
            <person name="Schatz M."/>
            <person name="Zhao Q."/>
            <person name="Wortman J.R."/>
            <person name="Bidwell S.L."/>
            <person name="Alsmark U.C.M."/>
            <person name="Besteiro S."/>
            <person name="Sicheritz-Ponten T."/>
            <person name="Noel C.J."/>
            <person name="Dacks J.B."/>
            <person name="Foster P.G."/>
            <person name="Simillion C."/>
            <person name="Van de Peer Y."/>
            <person name="Miranda-Saavedra D."/>
            <person name="Barton G.J."/>
            <person name="Westrop G.D."/>
            <person name="Mueller S."/>
            <person name="Dessi D."/>
            <person name="Fiori P.L."/>
            <person name="Ren Q."/>
            <person name="Paulsen I."/>
            <person name="Zhang H."/>
            <person name="Bastida-Corcuera F.D."/>
            <person name="Simoes-Barbosa A."/>
            <person name="Brown M.T."/>
            <person name="Hayes R.D."/>
            <person name="Mukherjee M."/>
            <person name="Okumura C.Y."/>
            <person name="Schneider R."/>
            <person name="Smith A.J."/>
            <person name="Vanacova S."/>
            <person name="Villalvazo M."/>
            <person name="Haas B.J."/>
            <person name="Pertea M."/>
            <person name="Feldblyum T.V."/>
            <person name="Utterback T.R."/>
            <person name="Shu C.L."/>
            <person name="Osoegawa K."/>
            <person name="de Jong P.J."/>
            <person name="Hrdy I."/>
            <person name="Horvathova L."/>
            <person name="Zubacova Z."/>
            <person name="Dolezal P."/>
            <person name="Malik S.B."/>
            <person name="Logsdon J.M. Jr."/>
            <person name="Henze K."/>
            <person name="Gupta A."/>
            <person name="Wang C.C."/>
            <person name="Dunne R.L."/>
            <person name="Upcroft J.A."/>
            <person name="Upcroft P."/>
            <person name="White O."/>
            <person name="Salzberg S.L."/>
            <person name="Tang P."/>
            <person name="Chiu C.-H."/>
            <person name="Lee Y.-S."/>
            <person name="Embley T.M."/>
            <person name="Coombs G.H."/>
            <person name="Mottram J.C."/>
            <person name="Tachezy J."/>
            <person name="Fraser-Liggett C.M."/>
            <person name="Johnson P.J."/>
        </authorList>
    </citation>
    <scope>NUCLEOTIDE SEQUENCE [LARGE SCALE GENOMIC DNA]</scope>
    <source>
        <strain evidence="2">G3</strain>
    </source>
</reference>
<dbReference type="VEuPathDB" id="TrichDB:TVAGG3_0154700"/>
<sequence length="165" mass="18682">MASTKIPEPELDSVLIAAQLARFCPTSLSFDNLSISCFKESKKKTKYEKNNEHNNFEYIPPKPIQLNNNNNTEKNNTNNSKSKFSFLLKSKKQENTHTTLSKFVYELPNIKKVSTPIKSNKSLMVISLSVGDLKSIDTPIIKGARQVNSMNDYSSDSEDYYSESD</sequence>
<evidence type="ECO:0000256" key="1">
    <source>
        <dbReference type="SAM" id="MobiDB-lite"/>
    </source>
</evidence>
<keyword evidence="3" id="KW-1185">Reference proteome</keyword>
<protein>
    <submittedName>
        <fullName evidence="2">Uncharacterized protein</fullName>
    </submittedName>
</protein>
<evidence type="ECO:0000313" key="3">
    <source>
        <dbReference type="Proteomes" id="UP000001542"/>
    </source>
</evidence>
<proteinExistence type="predicted"/>
<dbReference type="EMBL" id="DS139139">
    <property type="protein sequence ID" value="EAX69154.1"/>
    <property type="molecule type" value="Genomic_DNA"/>
</dbReference>
<feature type="compositionally biased region" description="Low complexity" evidence="1">
    <location>
        <begin position="67"/>
        <end position="80"/>
    </location>
</feature>
<dbReference type="VEuPathDB" id="TrichDB:TVAG_523250"/>
<reference evidence="2" key="1">
    <citation type="submission" date="2006-10" db="EMBL/GenBank/DDBJ databases">
        <authorList>
            <person name="Amadeo P."/>
            <person name="Zhao Q."/>
            <person name="Wortman J."/>
            <person name="Fraser-Liggett C."/>
            <person name="Carlton J."/>
        </authorList>
    </citation>
    <scope>NUCLEOTIDE SEQUENCE</scope>
    <source>
        <strain evidence="2">G3</strain>
    </source>
</reference>
<dbReference type="AlphaFoldDB" id="A2HN63"/>
<evidence type="ECO:0000313" key="2">
    <source>
        <dbReference type="EMBL" id="EAX69154.1"/>
    </source>
</evidence>
<dbReference type="OrthoDB" id="10562162at2759"/>
<gene>
    <name evidence="2" type="ORF">TVAG_523250</name>
</gene>
<feature type="region of interest" description="Disordered" evidence="1">
    <location>
        <begin position="53"/>
        <end position="80"/>
    </location>
</feature>
<dbReference type="InParanoid" id="A2HN63"/>
<accession>A2HN63</accession>
<name>A2HN63_TRIV3</name>